<protein>
    <recommendedName>
        <fullName evidence="2">Alkylmercury lyase</fullName>
    </recommendedName>
</protein>
<dbReference type="AlphaFoldDB" id="A0A6J4S7D8"/>
<gene>
    <name evidence="1" type="ORF">AVDCRST_MAG65-2052</name>
</gene>
<reference evidence="1" key="1">
    <citation type="submission" date="2020-02" db="EMBL/GenBank/DDBJ databases">
        <authorList>
            <person name="Meier V. D."/>
        </authorList>
    </citation>
    <scope>NUCLEOTIDE SEQUENCE</scope>
    <source>
        <strain evidence="1">AVDCRST_MAG65</strain>
    </source>
</reference>
<proteinExistence type="predicted"/>
<accession>A0A6J4S7D8</accession>
<dbReference type="EMBL" id="CADCVL010000361">
    <property type="protein sequence ID" value="CAA9491620.1"/>
    <property type="molecule type" value="Genomic_DNA"/>
</dbReference>
<organism evidence="1">
    <name type="scientific">uncultured Solirubrobacteraceae bacterium</name>
    <dbReference type="NCBI Taxonomy" id="1162706"/>
    <lineage>
        <taxon>Bacteria</taxon>
        <taxon>Bacillati</taxon>
        <taxon>Actinomycetota</taxon>
        <taxon>Thermoleophilia</taxon>
        <taxon>Solirubrobacterales</taxon>
        <taxon>Solirubrobacteraceae</taxon>
        <taxon>environmental samples</taxon>
    </lineage>
</organism>
<name>A0A6J4S7D8_9ACTN</name>
<evidence type="ECO:0000313" key="1">
    <source>
        <dbReference type="EMBL" id="CAA9491620.1"/>
    </source>
</evidence>
<evidence type="ECO:0008006" key="2">
    <source>
        <dbReference type="Google" id="ProtNLM"/>
    </source>
</evidence>
<sequence>MSIEPPVVELLYFDGCPSHERLLPVVERLAGEAGAELRARRIETLEAAEAERFLGSPTLRINGVDVEPGAAARDDFGLKCRIYRSAEGQAGVPPERWIREALDRAGR</sequence>